<accession>A0A263CY29</accession>
<dbReference type="Pfam" id="PF07905">
    <property type="entry name" value="PucR"/>
    <property type="match status" value="1"/>
</dbReference>
<feature type="domain" description="PucR C-terminal helix-turn-helix" evidence="3">
    <location>
        <begin position="440"/>
        <end position="497"/>
    </location>
</feature>
<gene>
    <name evidence="4" type="ORF">CFN78_21450</name>
</gene>
<name>A0A263CY29_9PSEU</name>
<dbReference type="PANTHER" id="PTHR33744:SF1">
    <property type="entry name" value="DNA-BINDING TRANSCRIPTIONAL ACTIVATOR ADER"/>
    <property type="match status" value="1"/>
</dbReference>
<dbReference type="InterPro" id="IPR012914">
    <property type="entry name" value="PucR_dom"/>
</dbReference>
<evidence type="ECO:0000259" key="3">
    <source>
        <dbReference type="Pfam" id="PF13556"/>
    </source>
</evidence>
<dbReference type="RefSeq" id="WP_094864673.1">
    <property type="nucleotide sequence ID" value="NZ_NKYE01000015.1"/>
</dbReference>
<evidence type="ECO:0000259" key="2">
    <source>
        <dbReference type="Pfam" id="PF07905"/>
    </source>
</evidence>
<proteinExistence type="predicted"/>
<sequence length="531" mass="54732">MASTDVSDVPIPLRAVTENAALALDVVAETVPPGALDRPVRWAHVSELRDPAPYLLGDELLLTAGVNLPDGGSEVGAYVRGLAAAGVSALGFGETPDLHDTLPGTLRAACAEAGMPLLVVPPRTPFLAVSRAVTLAVAEAAGRDRRRIAAARETLTEAAAGGLGEVARGLARSLSGWVVLVGADGGIAATGGNPPPLPAAVDALLARLRSGGGVRSATTELAVGTVVLAQPVYPQATASHLLVVGRPDRFDAADRAVVSVGAALLGLLGRSGEREENTAAIATRALLTGASPADPAAVALLGEGHCLLLAASREPGRAADREASGPGWLRARLGTPLVRVDGDECTAILREPPGEDVLAALRRRGWLAGVSAPVPVTGLAAAAAELPALRRRARALGRSVRSDADGLGLATVVDRDAAAGFAARTLAPLWEIDVERGGDLIPTLRAWLAQHGGWDRTAAALGVHRNSVRHRIRQVGTVLGVDLGDPEVRMELWFALRWDPGHRGVHIGHSQDPVAPWRRADSGSRRRGTPG</sequence>
<dbReference type="InParanoid" id="A0A263CY29"/>
<dbReference type="InterPro" id="IPR025736">
    <property type="entry name" value="PucR_C-HTH_dom"/>
</dbReference>
<feature type="domain" description="Purine catabolism PurC-like" evidence="2">
    <location>
        <begin position="34"/>
        <end position="134"/>
    </location>
</feature>
<dbReference type="Proteomes" id="UP000242444">
    <property type="component" value="Unassembled WGS sequence"/>
</dbReference>
<dbReference type="EMBL" id="NKYE01000015">
    <property type="protein sequence ID" value="OZM71053.1"/>
    <property type="molecule type" value="Genomic_DNA"/>
</dbReference>
<evidence type="ECO:0000313" key="5">
    <source>
        <dbReference type="Proteomes" id="UP000242444"/>
    </source>
</evidence>
<organism evidence="4 5">
    <name type="scientific">Amycolatopsis antarctica</name>
    <dbReference type="NCBI Taxonomy" id="1854586"/>
    <lineage>
        <taxon>Bacteria</taxon>
        <taxon>Bacillati</taxon>
        <taxon>Actinomycetota</taxon>
        <taxon>Actinomycetes</taxon>
        <taxon>Pseudonocardiales</taxon>
        <taxon>Pseudonocardiaceae</taxon>
        <taxon>Amycolatopsis</taxon>
    </lineage>
</organism>
<dbReference type="AlphaFoldDB" id="A0A263CY29"/>
<feature type="region of interest" description="Disordered" evidence="1">
    <location>
        <begin position="507"/>
        <end position="531"/>
    </location>
</feature>
<keyword evidence="5" id="KW-1185">Reference proteome</keyword>
<dbReference type="Gene3D" id="1.10.10.2840">
    <property type="entry name" value="PucR C-terminal helix-turn-helix domain"/>
    <property type="match status" value="1"/>
</dbReference>
<dbReference type="Pfam" id="PF13556">
    <property type="entry name" value="HTH_30"/>
    <property type="match status" value="1"/>
</dbReference>
<dbReference type="PANTHER" id="PTHR33744">
    <property type="entry name" value="CARBOHYDRATE DIACID REGULATOR"/>
    <property type="match status" value="1"/>
</dbReference>
<comment type="caution">
    <text evidence="4">The sequence shown here is derived from an EMBL/GenBank/DDBJ whole genome shotgun (WGS) entry which is preliminary data.</text>
</comment>
<protein>
    <submittedName>
        <fullName evidence="4">PucR family transcriptional regulator</fullName>
    </submittedName>
</protein>
<reference evidence="4 5" key="1">
    <citation type="submission" date="2017-07" db="EMBL/GenBank/DDBJ databases">
        <title>Amycolatopsis antarcticus sp. nov., isolated from the surface of an Antarcticus brown macroalga.</title>
        <authorList>
            <person name="Wang J."/>
            <person name="Leiva S."/>
            <person name="Huang J."/>
            <person name="Huang Y."/>
        </authorList>
    </citation>
    <scope>NUCLEOTIDE SEQUENCE [LARGE SCALE GENOMIC DNA]</scope>
    <source>
        <strain evidence="4 5">AU-G6</strain>
    </source>
</reference>
<dbReference type="InterPro" id="IPR042070">
    <property type="entry name" value="PucR_C-HTH_sf"/>
</dbReference>
<evidence type="ECO:0000313" key="4">
    <source>
        <dbReference type="EMBL" id="OZM71053.1"/>
    </source>
</evidence>
<dbReference type="InterPro" id="IPR051448">
    <property type="entry name" value="CdaR-like_regulators"/>
</dbReference>
<evidence type="ECO:0000256" key="1">
    <source>
        <dbReference type="SAM" id="MobiDB-lite"/>
    </source>
</evidence>